<accession>A0A2B4S7P4</accession>
<keyword evidence="2" id="KW-1003">Cell membrane</keyword>
<dbReference type="PRINTS" id="PR00237">
    <property type="entry name" value="GPCRRHODOPSN"/>
</dbReference>
<dbReference type="EMBL" id="LSMT01000166">
    <property type="protein sequence ID" value="PFX24830.1"/>
    <property type="molecule type" value="Genomic_DNA"/>
</dbReference>
<dbReference type="PANTHER" id="PTHR24249">
    <property type="entry name" value="HISTAMINE RECEPTOR-RELATED G-PROTEIN COUPLED RECEPTOR"/>
    <property type="match status" value="1"/>
</dbReference>
<evidence type="ECO:0000256" key="7">
    <source>
        <dbReference type="ARBA" id="ARBA00023170"/>
    </source>
</evidence>
<dbReference type="SUPFAM" id="SSF81321">
    <property type="entry name" value="Family A G protein-coupled receptor-like"/>
    <property type="match status" value="1"/>
</dbReference>
<evidence type="ECO:0000256" key="9">
    <source>
        <dbReference type="SAM" id="Phobius"/>
    </source>
</evidence>
<name>A0A2B4S7P4_STYPI</name>
<proteinExistence type="predicted"/>
<feature type="transmembrane region" description="Helical" evidence="9">
    <location>
        <begin position="113"/>
        <end position="137"/>
    </location>
</feature>
<protein>
    <submittedName>
        <fullName evidence="11">Octopamine receptor beta-1R</fullName>
    </submittedName>
</protein>
<dbReference type="Gene3D" id="1.20.1070.10">
    <property type="entry name" value="Rhodopsin 7-helix transmembrane proteins"/>
    <property type="match status" value="1"/>
</dbReference>
<gene>
    <name evidence="11" type="primary">oa2</name>
    <name evidence="11" type="ORF">AWC38_SpisGene10554</name>
</gene>
<evidence type="ECO:0000256" key="5">
    <source>
        <dbReference type="ARBA" id="ARBA00023040"/>
    </source>
</evidence>
<keyword evidence="12" id="KW-1185">Reference proteome</keyword>
<keyword evidence="3 9" id="KW-0812">Transmembrane</keyword>
<keyword evidence="8" id="KW-0807">Transducer</keyword>
<feature type="transmembrane region" description="Helical" evidence="9">
    <location>
        <begin position="82"/>
        <end position="107"/>
    </location>
</feature>
<dbReference type="GO" id="GO:0004930">
    <property type="term" value="F:G protein-coupled receptor activity"/>
    <property type="evidence" value="ECO:0007669"/>
    <property type="project" value="UniProtKB-KW"/>
</dbReference>
<dbReference type="AlphaFoldDB" id="A0A2B4S7P4"/>
<dbReference type="InterPro" id="IPR017452">
    <property type="entry name" value="GPCR_Rhodpsn_7TM"/>
</dbReference>
<dbReference type="PANTHER" id="PTHR24249:SF424">
    <property type="entry name" value="G-PROTEIN COUPLED RECEPTORS FAMILY 1 PROFILE DOMAIN-CONTAINING PROTEIN"/>
    <property type="match status" value="1"/>
</dbReference>
<dbReference type="OrthoDB" id="5959645at2759"/>
<evidence type="ECO:0000256" key="8">
    <source>
        <dbReference type="ARBA" id="ARBA00023224"/>
    </source>
</evidence>
<reference evidence="12" key="1">
    <citation type="journal article" date="2017" name="bioRxiv">
        <title>Comparative analysis of the genomes of Stylophora pistillata and Acropora digitifera provides evidence for extensive differences between species of corals.</title>
        <authorList>
            <person name="Voolstra C.R."/>
            <person name="Li Y."/>
            <person name="Liew Y.J."/>
            <person name="Baumgarten S."/>
            <person name="Zoccola D."/>
            <person name="Flot J.-F."/>
            <person name="Tambutte S."/>
            <person name="Allemand D."/>
            <person name="Aranda M."/>
        </authorList>
    </citation>
    <scope>NUCLEOTIDE SEQUENCE [LARGE SCALE GENOMIC DNA]</scope>
</reference>
<keyword evidence="5" id="KW-0297">G-protein coupled receptor</keyword>
<evidence type="ECO:0000259" key="10">
    <source>
        <dbReference type="PROSITE" id="PS50262"/>
    </source>
</evidence>
<keyword evidence="7 11" id="KW-0675">Receptor</keyword>
<keyword evidence="6 9" id="KW-0472">Membrane</keyword>
<organism evidence="11 12">
    <name type="scientific">Stylophora pistillata</name>
    <name type="common">Smooth cauliflower coral</name>
    <dbReference type="NCBI Taxonomy" id="50429"/>
    <lineage>
        <taxon>Eukaryota</taxon>
        <taxon>Metazoa</taxon>
        <taxon>Cnidaria</taxon>
        <taxon>Anthozoa</taxon>
        <taxon>Hexacorallia</taxon>
        <taxon>Scleractinia</taxon>
        <taxon>Astrocoeniina</taxon>
        <taxon>Pocilloporidae</taxon>
        <taxon>Stylophora</taxon>
    </lineage>
</organism>
<comment type="subcellular location">
    <subcellularLocation>
        <location evidence="1">Cell membrane</location>
        <topology evidence="1">Multi-pass membrane protein</topology>
    </subcellularLocation>
</comment>
<dbReference type="STRING" id="50429.A0A2B4S7P4"/>
<evidence type="ECO:0000256" key="6">
    <source>
        <dbReference type="ARBA" id="ARBA00023136"/>
    </source>
</evidence>
<evidence type="ECO:0000256" key="2">
    <source>
        <dbReference type="ARBA" id="ARBA00022475"/>
    </source>
</evidence>
<keyword evidence="4 9" id="KW-1133">Transmembrane helix</keyword>
<evidence type="ECO:0000256" key="3">
    <source>
        <dbReference type="ARBA" id="ARBA00022692"/>
    </source>
</evidence>
<evidence type="ECO:0000256" key="4">
    <source>
        <dbReference type="ARBA" id="ARBA00022989"/>
    </source>
</evidence>
<dbReference type="PROSITE" id="PS50262">
    <property type="entry name" value="G_PROTEIN_RECEP_F1_2"/>
    <property type="match status" value="1"/>
</dbReference>
<dbReference type="InterPro" id="IPR050569">
    <property type="entry name" value="TAAR"/>
</dbReference>
<sequence>MAARERSREHKVCRFADTMSPEYLTAFSAAIVLIPTLFITAAYLKIYQAAVKLGRRLKALRVQRDPDRNIAKVLKESKAARTVGIVVGVFYLCWIPFMVAVILSAFVENLITPVVVLVISVLIYSNSAINPVLYGYLNRDFRLAYKRMFSKVSLPKACARVRPRERNRCYELPELSTSSQQTQGMYISDSAL</sequence>
<dbReference type="InterPro" id="IPR000276">
    <property type="entry name" value="GPCR_Rhodpsn"/>
</dbReference>
<dbReference type="Proteomes" id="UP000225706">
    <property type="component" value="Unassembled WGS sequence"/>
</dbReference>
<evidence type="ECO:0000256" key="1">
    <source>
        <dbReference type="ARBA" id="ARBA00004651"/>
    </source>
</evidence>
<comment type="caution">
    <text evidence="11">The sequence shown here is derived from an EMBL/GenBank/DDBJ whole genome shotgun (WGS) entry which is preliminary data.</text>
</comment>
<evidence type="ECO:0000313" key="11">
    <source>
        <dbReference type="EMBL" id="PFX24830.1"/>
    </source>
</evidence>
<dbReference type="Pfam" id="PF00001">
    <property type="entry name" value="7tm_1"/>
    <property type="match status" value="1"/>
</dbReference>
<feature type="domain" description="G-protein coupled receptors family 1 profile" evidence="10">
    <location>
        <begin position="1"/>
        <end position="134"/>
    </location>
</feature>
<feature type="transmembrane region" description="Helical" evidence="9">
    <location>
        <begin position="24"/>
        <end position="46"/>
    </location>
</feature>
<evidence type="ECO:0000313" key="12">
    <source>
        <dbReference type="Proteomes" id="UP000225706"/>
    </source>
</evidence>
<dbReference type="GO" id="GO:0005886">
    <property type="term" value="C:plasma membrane"/>
    <property type="evidence" value="ECO:0007669"/>
    <property type="project" value="UniProtKB-SubCell"/>
</dbReference>